<organism evidence="2">
    <name type="scientific">Grammatophora oceanica</name>
    <dbReference type="NCBI Taxonomy" id="210454"/>
    <lineage>
        <taxon>Eukaryota</taxon>
        <taxon>Sar</taxon>
        <taxon>Stramenopiles</taxon>
        <taxon>Ochrophyta</taxon>
        <taxon>Bacillariophyta</taxon>
        <taxon>Fragilariophyceae</taxon>
        <taxon>Fragilariophycidae</taxon>
        <taxon>Rhabdonematales</taxon>
        <taxon>Grammatophoraceae</taxon>
        <taxon>Grammatophora</taxon>
    </lineage>
</organism>
<feature type="compositionally biased region" description="Basic residues" evidence="1">
    <location>
        <begin position="40"/>
        <end position="55"/>
    </location>
</feature>
<gene>
    <name evidence="2" type="ORF">GOCE00092_LOCUS20626</name>
</gene>
<evidence type="ECO:0000313" key="2">
    <source>
        <dbReference type="EMBL" id="CAD9298776.1"/>
    </source>
</evidence>
<sequence length="143" mass="16557">MCNCLKRNERWTVTSIQYDHPTIYNKLLQGAKDEKDKKNQCRQHPRGGRQRKARGRVSDSEQRFCNPTKAASKGTTAGVEQQEIELEGLKCKLVLKHNPYYLIQCCRKHIPYRCKMTVRRNGMDSLVSFCRSVEELPLSTALL</sequence>
<protein>
    <submittedName>
        <fullName evidence="2">Uncharacterized protein</fullName>
    </submittedName>
</protein>
<accession>A0A7S1VHZ1</accession>
<reference evidence="2" key="1">
    <citation type="submission" date="2021-01" db="EMBL/GenBank/DDBJ databases">
        <authorList>
            <person name="Corre E."/>
            <person name="Pelletier E."/>
            <person name="Niang G."/>
            <person name="Scheremetjew M."/>
            <person name="Finn R."/>
            <person name="Kale V."/>
            <person name="Holt S."/>
            <person name="Cochrane G."/>
            <person name="Meng A."/>
            <person name="Brown T."/>
            <person name="Cohen L."/>
        </authorList>
    </citation>
    <scope>NUCLEOTIDE SEQUENCE</scope>
    <source>
        <strain evidence="2">CCMP 410</strain>
    </source>
</reference>
<proteinExistence type="predicted"/>
<evidence type="ECO:0000256" key="1">
    <source>
        <dbReference type="SAM" id="MobiDB-lite"/>
    </source>
</evidence>
<dbReference type="EMBL" id="HBGK01039588">
    <property type="protein sequence ID" value="CAD9298776.1"/>
    <property type="molecule type" value="Transcribed_RNA"/>
</dbReference>
<dbReference type="AlphaFoldDB" id="A0A7S1VHZ1"/>
<name>A0A7S1VHZ1_9STRA</name>
<feature type="region of interest" description="Disordered" evidence="1">
    <location>
        <begin position="34"/>
        <end position="76"/>
    </location>
</feature>